<proteinExistence type="inferred from homology"/>
<feature type="signal peptide" evidence="9">
    <location>
        <begin position="1"/>
        <end position="24"/>
    </location>
</feature>
<gene>
    <name evidence="11" type="primary">pstS</name>
    <name evidence="11" type="ORF">H0P51_23530</name>
</gene>
<dbReference type="PANTHER" id="PTHR42996:SF1">
    <property type="entry name" value="PHOSPHATE-BINDING PROTEIN PSTS"/>
    <property type="match status" value="1"/>
</dbReference>
<keyword evidence="3 7" id="KW-0592">Phosphate transport</keyword>
<keyword evidence="4 9" id="KW-0732">Signal</keyword>
<evidence type="ECO:0000256" key="7">
    <source>
        <dbReference type="PIRNR" id="PIRNR002756"/>
    </source>
</evidence>
<feature type="binding site" evidence="8">
    <location>
        <position position="89"/>
    </location>
    <ligand>
        <name>phosphate</name>
        <dbReference type="ChEBI" id="CHEBI:43474"/>
    </ligand>
</feature>
<organism evidence="11 12">
    <name type="scientific">Mycobacterium vicinigordonae</name>
    <dbReference type="NCBI Taxonomy" id="1719132"/>
    <lineage>
        <taxon>Bacteria</taxon>
        <taxon>Bacillati</taxon>
        <taxon>Actinomycetota</taxon>
        <taxon>Actinomycetes</taxon>
        <taxon>Mycobacteriales</taxon>
        <taxon>Mycobacteriaceae</taxon>
        <taxon>Mycobacterium</taxon>
    </lineage>
</organism>
<dbReference type="PANTHER" id="PTHR42996">
    <property type="entry name" value="PHOSPHATE-BINDING PROTEIN PSTS"/>
    <property type="match status" value="1"/>
</dbReference>
<reference evidence="11 12" key="2">
    <citation type="submission" date="2020-07" db="EMBL/GenBank/DDBJ databases">
        <authorList>
            <person name="Yu X."/>
        </authorList>
    </citation>
    <scope>NUCLEOTIDE SEQUENCE [LARGE SCALE GENOMIC DNA]</scope>
    <source>
        <strain evidence="12">24</strain>
    </source>
</reference>
<evidence type="ECO:0000313" key="12">
    <source>
        <dbReference type="Proteomes" id="UP000510682"/>
    </source>
</evidence>
<feature type="binding site" evidence="8">
    <location>
        <begin position="59"/>
        <end position="61"/>
    </location>
    <ligand>
        <name>phosphate</name>
        <dbReference type="ChEBI" id="CHEBI:43474"/>
    </ligand>
</feature>
<evidence type="ECO:0000313" key="11">
    <source>
        <dbReference type="EMBL" id="QLL06656.1"/>
    </source>
</evidence>
<evidence type="ECO:0000256" key="4">
    <source>
        <dbReference type="ARBA" id="ARBA00022729"/>
    </source>
</evidence>
<dbReference type="KEGG" id="mgor:H0P51_23530"/>
<dbReference type="PROSITE" id="PS51257">
    <property type="entry name" value="PROKAR_LIPOPROTEIN"/>
    <property type="match status" value="1"/>
</dbReference>
<dbReference type="Gene3D" id="3.40.190.10">
    <property type="entry name" value="Periplasmic binding protein-like II"/>
    <property type="match status" value="2"/>
</dbReference>
<dbReference type="PIRSF" id="PIRSF002756">
    <property type="entry name" value="PstS"/>
    <property type="match status" value="1"/>
</dbReference>
<dbReference type="SUPFAM" id="SSF53850">
    <property type="entry name" value="Periplasmic binding protein-like II"/>
    <property type="match status" value="1"/>
</dbReference>
<keyword evidence="12" id="KW-1185">Reference proteome</keyword>
<dbReference type="Proteomes" id="UP000510682">
    <property type="component" value="Chromosome"/>
</dbReference>
<dbReference type="InterPro" id="IPR024370">
    <property type="entry name" value="PBP_domain"/>
</dbReference>
<dbReference type="InterPro" id="IPR005673">
    <property type="entry name" value="ABC_phos-bd_PstS"/>
</dbReference>
<evidence type="ECO:0000259" key="10">
    <source>
        <dbReference type="Pfam" id="PF12849"/>
    </source>
</evidence>
<evidence type="ECO:0000256" key="2">
    <source>
        <dbReference type="ARBA" id="ARBA00022448"/>
    </source>
</evidence>
<keyword evidence="2 7" id="KW-0813">Transport</keyword>
<evidence type="ECO:0000256" key="1">
    <source>
        <dbReference type="ARBA" id="ARBA00008725"/>
    </source>
</evidence>
<dbReference type="GO" id="GO:0035435">
    <property type="term" value="P:phosphate ion transmembrane transport"/>
    <property type="evidence" value="ECO:0007669"/>
    <property type="project" value="InterPro"/>
</dbReference>
<evidence type="ECO:0000256" key="5">
    <source>
        <dbReference type="ARBA" id="ARBA00023139"/>
    </source>
</evidence>
<evidence type="ECO:0000256" key="3">
    <source>
        <dbReference type="ARBA" id="ARBA00022592"/>
    </source>
</evidence>
<evidence type="ECO:0000256" key="6">
    <source>
        <dbReference type="ARBA" id="ARBA00023288"/>
    </source>
</evidence>
<name>A0A7D6I646_9MYCO</name>
<reference evidence="12" key="1">
    <citation type="submission" date="2020-07" db="EMBL/GenBank/DDBJ databases">
        <title>Description of Mycobacterium gordonae subsp. intergordonae subsp.nov. and Mycobacterium gordonae subsp. gordonae subsp. nov.</title>
        <authorList>
            <person name="Yu X."/>
        </authorList>
    </citation>
    <scope>NUCLEOTIDE SEQUENCE [LARGE SCALE GENOMIC DNA]</scope>
    <source>
        <strain evidence="12">24</strain>
    </source>
</reference>
<feature type="binding site" evidence="8">
    <location>
        <position position="107"/>
    </location>
    <ligand>
        <name>phosphate</name>
        <dbReference type="ChEBI" id="CHEBI:43474"/>
    </ligand>
</feature>
<accession>A0A7D6I646</accession>
<dbReference type="GO" id="GO:0043190">
    <property type="term" value="C:ATP-binding cassette (ABC) transporter complex"/>
    <property type="evidence" value="ECO:0007669"/>
    <property type="project" value="InterPro"/>
</dbReference>
<evidence type="ECO:0000256" key="8">
    <source>
        <dbReference type="PIRSR" id="PIRSR002756-1"/>
    </source>
</evidence>
<protein>
    <recommendedName>
        <fullName evidence="7">Phosphate-binding protein</fullName>
    </recommendedName>
</protein>
<dbReference type="AlphaFoldDB" id="A0A7D6I646"/>
<reference evidence="12" key="3">
    <citation type="submission" date="2023-07" db="EMBL/GenBank/DDBJ databases">
        <title>Description of Mycobacterium gordonae subsp. intergordonae subsp.nov. and Mycobacterium gordonae subsp. gordonae subsp. nov.</title>
        <authorList>
            <person name="Huang H."/>
        </authorList>
    </citation>
    <scope>NUCLEOTIDE SEQUENCE [LARGE SCALE GENOMIC DNA]</scope>
    <source>
        <strain evidence="12">24</strain>
    </source>
</reference>
<dbReference type="CDD" id="cd13565">
    <property type="entry name" value="PBP2_PstS"/>
    <property type="match status" value="1"/>
</dbReference>
<dbReference type="NCBIfam" id="TIGR00975">
    <property type="entry name" value="3a0107s03"/>
    <property type="match status" value="1"/>
</dbReference>
<feature type="binding site" evidence="8">
    <location>
        <begin position="195"/>
        <end position="197"/>
    </location>
    <ligand>
        <name>phosphate</name>
        <dbReference type="ChEBI" id="CHEBI:43474"/>
    </ligand>
</feature>
<feature type="domain" description="PBP" evidence="10">
    <location>
        <begin position="52"/>
        <end position="340"/>
    </location>
</feature>
<keyword evidence="6" id="KW-0449">Lipoprotein</keyword>
<dbReference type="EMBL" id="CP059165">
    <property type="protein sequence ID" value="QLL06656.1"/>
    <property type="molecule type" value="Genomic_DNA"/>
</dbReference>
<comment type="similarity">
    <text evidence="1 7">Belongs to the PstS family.</text>
</comment>
<sequence length="374" mass="37487">MKLNRFGAALSVLASGALVLSACGSDNNNAGGGSSGSSGSPSSGNVSCGGKKALKASGSSAQNNAMTRFVKAFESACPGQTLNYTSNGSGAGISEFTGNQTDFGGSDSPLTNDQAAAAQQRCGGAPAWNLPVVFGPIAVTYNVGGVSSLNLDGPTLAKIFNGGVKKWNDPAITALNPGTNLPGTDIHVVFRSDESGTTDNFQHYLDAASNGAWGKGAGKSFQGGVGEGAKGNDGTSAAIKNTEGAITYNEWSFAQAQKLNIAKIVTSAGPEAVAISADSVGKTIAGATIAGQGNDLVLDTASFYRPSQPGSYPIVLATYEIVCSKYPDASVGTAVKAFLQSTIGAGQNGLGDNGYAPIPDTFKSRLSTAVNAIS</sequence>
<dbReference type="Pfam" id="PF12849">
    <property type="entry name" value="PBP_like_2"/>
    <property type="match status" value="1"/>
</dbReference>
<dbReference type="InterPro" id="IPR050962">
    <property type="entry name" value="Phosphate-bind_PstS"/>
</dbReference>
<evidence type="ECO:0000256" key="9">
    <source>
        <dbReference type="SAM" id="SignalP"/>
    </source>
</evidence>
<dbReference type="RefSeq" id="WP_180915234.1">
    <property type="nucleotide sequence ID" value="NZ_CP059165.1"/>
</dbReference>
<feature type="chain" id="PRO_5039502585" description="Phosphate-binding protein" evidence="9">
    <location>
        <begin position="25"/>
        <end position="374"/>
    </location>
</feature>
<dbReference type="GO" id="GO:0042301">
    <property type="term" value="F:phosphate ion binding"/>
    <property type="evidence" value="ECO:0007669"/>
    <property type="project" value="InterPro"/>
</dbReference>
<keyword evidence="5" id="KW-0564">Palmitate</keyword>